<organism evidence="1 2">
    <name type="scientific">Sphaeroforma arctica JP610</name>
    <dbReference type="NCBI Taxonomy" id="667725"/>
    <lineage>
        <taxon>Eukaryota</taxon>
        <taxon>Ichthyosporea</taxon>
        <taxon>Ichthyophonida</taxon>
        <taxon>Sphaeroforma</taxon>
    </lineage>
</organism>
<dbReference type="RefSeq" id="XP_014145579.1">
    <property type="nucleotide sequence ID" value="XM_014290104.1"/>
</dbReference>
<evidence type="ECO:0000313" key="2">
    <source>
        <dbReference type="Proteomes" id="UP000054560"/>
    </source>
</evidence>
<name>A0A0L0F4R1_9EUKA</name>
<evidence type="ECO:0000313" key="1">
    <source>
        <dbReference type="EMBL" id="KNC71677.1"/>
    </source>
</evidence>
<dbReference type="EMBL" id="KQ248323">
    <property type="protein sequence ID" value="KNC71677.1"/>
    <property type="molecule type" value="Genomic_DNA"/>
</dbReference>
<dbReference type="GeneID" id="25916287"/>
<dbReference type="AlphaFoldDB" id="A0A0L0F4R1"/>
<dbReference type="Proteomes" id="UP000054560">
    <property type="component" value="Unassembled WGS sequence"/>
</dbReference>
<proteinExistence type="predicted"/>
<reference evidence="1 2" key="1">
    <citation type="submission" date="2011-02" db="EMBL/GenBank/DDBJ databases">
        <title>The Genome Sequence of Sphaeroforma arctica JP610.</title>
        <authorList>
            <consortium name="The Broad Institute Genome Sequencing Platform"/>
            <person name="Russ C."/>
            <person name="Cuomo C."/>
            <person name="Young S.K."/>
            <person name="Zeng Q."/>
            <person name="Gargeya S."/>
            <person name="Alvarado L."/>
            <person name="Berlin A."/>
            <person name="Chapman S.B."/>
            <person name="Chen Z."/>
            <person name="Freedman E."/>
            <person name="Gellesch M."/>
            <person name="Goldberg J."/>
            <person name="Griggs A."/>
            <person name="Gujja S."/>
            <person name="Heilman E."/>
            <person name="Heiman D."/>
            <person name="Howarth C."/>
            <person name="Mehta T."/>
            <person name="Neiman D."/>
            <person name="Pearson M."/>
            <person name="Roberts A."/>
            <person name="Saif S."/>
            <person name="Shea T."/>
            <person name="Shenoy N."/>
            <person name="Sisk P."/>
            <person name="Stolte C."/>
            <person name="Sykes S."/>
            <person name="White J."/>
            <person name="Yandava C."/>
            <person name="Burger G."/>
            <person name="Gray M.W."/>
            <person name="Holland P.W.H."/>
            <person name="King N."/>
            <person name="Lang F.B.F."/>
            <person name="Roger A.J."/>
            <person name="Ruiz-Trillo I."/>
            <person name="Haas B."/>
            <person name="Nusbaum C."/>
            <person name="Birren B."/>
        </authorList>
    </citation>
    <scope>NUCLEOTIDE SEQUENCE [LARGE SCALE GENOMIC DNA]</scope>
    <source>
        <strain evidence="1 2">JP610</strain>
    </source>
</reference>
<protein>
    <submittedName>
        <fullName evidence="1">Uncharacterized protein</fullName>
    </submittedName>
</protein>
<gene>
    <name evidence="1" type="ORF">SARC_15783</name>
</gene>
<accession>A0A0L0F4R1</accession>
<sequence>MGAPVPEAAIQRIVRVAEKDLLPNRIPECLLTSHASASVPLRALTCHQCAQLQPIPRVTAPALMDFLKDYMDTQTPVIITG</sequence>
<feature type="non-terminal residue" evidence="1">
    <location>
        <position position="81"/>
    </location>
</feature>
<keyword evidence="2" id="KW-1185">Reference proteome</keyword>